<dbReference type="CDD" id="cd03801">
    <property type="entry name" value="GT4_PimA-like"/>
    <property type="match status" value="1"/>
</dbReference>
<sequence>MRILLVVPYPIADPRGNSVAARRLRDGFLRAGHDVVVWDPPFPAEEADGQVTGSDEPSGVAAGSGELVPGGQVEGRGGPAAASLAPSSPLLSPPPGPFSVALLLHAWRCAGASAVLARGGAARGRLVPQVVSLRGTDLNEMLDHPATGPTIRRVLARSAAIVVFHEAARRELVEREPAWAAKVRVIPNGVALPRSQVDYRQRLGLPPGALVVGAIAGLREVKRPLLVLPWLERLRQEGADLIWLHAGAPLEEAVVRRLAEFRIGRPWVRHVDEIPHAEIDSFLRAMDLFVAASRSEGMPHAVREAMLSRRPCLLSDIPGHRALAEPEREALFFTGEEDFLAQARRLLGDPARRRQLGEAARRRVEADLAKDDEVGGFLRLFARLAAHGFEA</sequence>
<dbReference type="PANTHER" id="PTHR46660:SF2">
    <property type="entry name" value="GLYCOSYLTRANSFERASE 1 DOMAIN-CONTAINING PROTEIN 1"/>
    <property type="match status" value="1"/>
</dbReference>
<feature type="region of interest" description="Disordered" evidence="1">
    <location>
        <begin position="39"/>
        <end position="88"/>
    </location>
</feature>
<organism evidence="4 5">
    <name type="scientific">Candidatus Ozemobacter sibiricus</name>
    <dbReference type="NCBI Taxonomy" id="2268124"/>
    <lineage>
        <taxon>Bacteria</taxon>
        <taxon>Candidatus Ozemobacteria</taxon>
        <taxon>Candidatus Ozemobacterales</taxon>
        <taxon>Candidatus Ozemobacteraceae</taxon>
        <taxon>Candidatus Ozemobacter</taxon>
    </lineage>
</organism>
<feature type="compositionally biased region" description="Low complexity" evidence="1">
    <location>
        <begin position="79"/>
        <end position="88"/>
    </location>
</feature>
<gene>
    <name evidence="4" type="ORF">OZSIB_0504</name>
</gene>
<keyword evidence="4" id="KW-0808">Transferase</keyword>
<dbReference type="EMBL" id="QOQW01000017">
    <property type="protein sequence ID" value="RCK78953.1"/>
    <property type="molecule type" value="Genomic_DNA"/>
</dbReference>
<reference evidence="4 5" key="1">
    <citation type="submission" date="2018-05" db="EMBL/GenBank/DDBJ databases">
        <title>A metagenomic window into the 2 km-deep terrestrial subsurface aquifer revealed taxonomically and functionally diverse microbial community comprising novel uncultured bacterial lineages.</title>
        <authorList>
            <person name="Kadnikov V.V."/>
            <person name="Mardanov A.V."/>
            <person name="Beletsky A.V."/>
            <person name="Banks D."/>
            <person name="Pimenov N.V."/>
            <person name="Frank Y.A."/>
            <person name="Karnachuk O.V."/>
            <person name="Ravin N.V."/>
        </authorList>
    </citation>
    <scope>NUCLEOTIDE SEQUENCE [LARGE SCALE GENOMIC DNA]</scope>
    <source>
        <strain evidence="4">BY5</strain>
    </source>
</reference>
<dbReference type="InterPro" id="IPR028098">
    <property type="entry name" value="Glyco_trans_4-like_N"/>
</dbReference>
<dbReference type="GO" id="GO:0016757">
    <property type="term" value="F:glycosyltransferase activity"/>
    <property type="evidence" value="ECO:0007669"/>
    <property type="project" value="InterPro"/>
</dbReference>
<evidence type="ECO:0000256" key="1">
    <source>
        <dbReference type="SAM" id="MobiDB-lite"/>
    </source>
</evidence>
<feature type="domain" description="Glycosyl transferase family 1" evidence="2">
    <location>
        <begin position="199"/>
        <end position="363"/>
    </location>
</feature>
<accession>A0A367ZLI5</accession>
<dbReference type="Gene3D" id="3.40.50.2000">
    <property type="entry name" value="Glycogen Phosphorylase B"/>
    <property type="match status" value="2"/>
</dbReference>
<dbReference type="InterPro" id="IPR052622">
    <property type="entry name" value="Glycosyltransferase_G1"/>
</dbReference>
<dbReference type="Pfam" id="PF00534">
    <property type="entry name" value="Glycos_transf_1"/>
    <property type="match status" value="1"/>
</dbReference>
<dbReference type="PANTHER" id="PTHR46660">
    <property type="match status" value="1"/>
</dbReference>
<protein>
    <submittedName>
        <fullName evidence="4">Glycosyl transferase, group 1 family protein</fullName>
    </submittedName>
</protein>
<dbReference type="SUPFAM" id="SSF53756">
    <property type="entry name" value="UDP-Glycosyltransferase/glycogen phosphorylase"/>
    <property type="match status" value="1"/>
</dbReference>
<dbReference type="Pfam" id="PF13439">
    <property type="entry name" value="Glyco_transf_4"/>
    <property type="match status" value="1"/>
</dbReference>
<evidence type="ECO:0000313" key="5">
    <source>
        <dbReference type="Proteomes" id="UP000252355"/>
    </source>
</evidence>
<dbReference type="Proteomes" id="UP000252355">
    <property type="component" value="Unassembled WGS sequence"/>
</dbReference>
<dbReference type="AlphaFoldDB" id="A0A367ZLI5"/>
<evidence type="ECO:0000259" key="3">
    <source>
        <dbReference type="Pfam" id="PF13439"/>
    </source>
</evidence>
<evidence type="ECO:0000259" key="2">
    <source>
        <dbReference type="Pfam" id="PF00534"/>
    </source>
</evidence>
<feature type="domain" description="Glycosyltransferase subfamily 4-like N-terminal" evidence="3">
    <location>
        <begin position="18"/>
        <end position="191"/>
    </location>
</feature>
<evidence type="ECO:0000313" key="4">
    <source>
        <dbReference type="EMBL" id="RCK78953.1"/>
    </source>
</evidence>
<dbReference type="InterPro" id="IPR001296">
    <property type="entry name" value="Glyco_trans_1"/>
</dbReference>
<proteinExistence type="predicted"/>
<name>A0A367ZLI5_9BACT</name>
<comment type="caution">
    <text evidence="4">The sequence shown here is derived from an EMBL/GenBank/DDBJ whole genome shotgun (WGS) entry which is preliminary data.</text>
</comment>